<keyword evidence="3" id="KW-1185">Reference proteome</keyword>
<gene>
    <name evidence="2" type="primary">higA</name>
    <name evidence="2" type="ORF">CJ203_04230</name>
</gene>
<accession>A0A2N6T6A2</accession>
<evidence type="ECO:0000256" key="1">
    <source>
        <dbReference type="ARBA" id="ARBA00023125"/>
    </source>
</evidence>
<dbReference type="GO" id="GO:0003677">
    <property type="term" value="F:DNA binding"/>
    <property type="evidence" value="ECO:0007669"/>
    <property type="project" value="UniProtKB-KW"/>
</dbReference>
<dbReference type="InterPro" id="IPR010982">
    <property type="entry name" value="Lambda_DNA-bd_dom_sf"/>
</dbReference>
<protein>
    <submittedName>
        <fullName evidence="2">Addiction module antidote protein, HigA family</fullName>
    </submittedName>
</protein>
<dbReference type="PANTHER" id="PTHR36924">
    <property type="entry name" value="ANTITOXIN HIGA-1"/>
    <property type="match status" value="1"/>
</dbReference>
<evidence type="ECO:0000313" key="3">
    <source>
        <dbReference type="Proteomes" id="UP000235836"/>
    </source>
</evidence>
<reference evidence="2 3" key="1">
    <citation type="submission" date="2017-09" db="EMBL/GenBank/DDBJ databases">
        <title>Bacterial strain isolated from the female urinary microbiota.</title>
        <authorList>
            <person name="Thomas-White K."/>
            <person name="Kumar N."/>
            <person name="Forster S."/>
            <person name="Putonti C."/>
            <person name="Lawley T."/>
            <person name="Wolfe A.J."/>
        </authorList>
    </citation>
    <scope>NUCLEOTIDE SEQUENCE [LARGE SCALE GENOMIC DNA]</scope>
    <source>
        <strain evidence="2 3">UMB0792</strain>
    </source>
</reference>
<keyword evidence="1" id="KW-0238">DNA-binding</keyword>
<proteinExistence type="predicted"/>
<dbReference type="AlphaFoldDB" id="A0A2N6T6A2"/>
<name>A0A2N6T6A2_9CORY</name>
<dbReference type="PANTHER" id="PTHR36924:SF1">
    <property type="entry name" value="ANTITOXIN HIGA-1"/>
    <property type="match status" value="1"/>
</dbReference>
<dbReference type="InterPro" id="IPR013430">
    <property type="entry name" value="Toxin_antidote_HigA"/>
</dbReference>
<sequence>MLNSLTTTDFIDPVHPGEVLRLEFLDGFELSGQALAEAIHVPAEVVDDLVKERRGLDADLAIRLARFFSTTEAFWMNLQSNYDLRVGRKVLGDSINDIAPLESA</sequence>
<dbReference type="EMBL" id="PNHG01000004">
    <property type="protein sequence ID" value="PMC64864.1"/>
    <property type="molecule type" value="Genomic_DNA"/>
</dbReference>
<evidence type="ECO:0000313" key="2">
    <source>
        <dbReference type="EMBL" id="PMC64864.1"/>
    </source>
</evidence>
<dbReference type="NCBIfam" id="TIGR02607">
    <property type="entry name" value="antidote_HigA"/>
    <property type="match status" value="1"/>
</dbReference>
<dbReference type="SUPFAM" id="SSF47413">
    <property type="entry name" value="lambda repressor-like DNA-binding domains"/>
    <property type="match status" value="1"/>
</dbReference>
<dbReference type="Proteomes" id="UP000235836">
    <property type="component" value="Unassembled WGS sequence"/>
</dbReference>
<comment type="caution">
    <text evidence="2">The sequence shown here is derived from an EMBL/GenBank/DDBJ whole genome shotgun (WGS) entry which is preliminary data.</text>
</comment>
<dbReference type="Gene3D" id="1.10.260.40">
    <property type="entry name" value="lambda repressor-like DNA-binding domains"/>
    <property type="match status" value="1"/>
</dbReference>
<organism evidence="2 3">
    <name type="scientific">Corynebacterium tuscaniense</name>
    <dbReference type="NCBI Taxonomy" id="302449"/>
    <lineage>
        <taxon>Bacteria</taxon>
        <taxon>Bacillati</taxon>
        <taxon>Actinomycetota</taxon>
        <taxon>Actinomycetes</taxon>
        <taxon>Mycobacteriales</taxon>
        <taxon>Corynebacteriaceae</taxon>
        <taxon>Corynebacterium</taxon>
    </lineage>
</organism>
<dbReference type="RefSeq" id="WP_034663681.1">
    <property type="nucleotide sequence ID" value="NZ_PNHG01000004.1"/>
</dbReference>